<keyword evidence="8 10" id="KW-1133">Transmembrane helix</keyword>
<dbReference type="AlphaFoldDB" id="A0A1I1QZ00"/>
<feature type="transmembrane region" description="Helical" evidence="10">
    <location>
        <begin position="21"/>
        <end position="39"/>
    </location>
</feature>
<dbReference type="RefSeq" id="WP_093362944.1">
    <property type="nucleotide sequence ID" value="NZ_FOLG01000025.1"/>
</dbReference>
<accession>A0A1I1QZ00</accession>
<evidence type="ECO:0000313" key="13">
    <source>
        <dbReference type="EMBL" id="SFD27212.1"/>
    </source>
</evidence>
<dbReference type="Gene3D" id="1.10.287.130">
    <property type="match status" value="1"/>
</dbReference>
<evidence type="ECO:0000256" key="9">
    <source>
        <dbReference type="ARBA" id="ARBA00023012"/>
    </source>
</evidence>
<comment type="catalytic activity">
    <reaction evidence="1">
        <text>ATP + protein L-histidine = ADP + protein N-phospho-L-histidine.</text>
        <dbReference type="EC" id="2.7.13.3"/>
    </reaction>
</comment>
<evidence type="ECO:0000256" key="2">
    <source>
        <dbReference type="ARBA" id="ARBA00004370"/>
    </source>
</evidence>
<name>A0A1I1QZ00_9RHOB</name>
<keyword evidence="4" id="KW-0597">Phosphoprotein</keyword>
<dbReference type="PROSITE" id="PS50885">
    <property type="entry name" value="HAMP"/>
    <property type="match status" value="1"/>
</dbReference>
<dbReference type="PANTHER" id="PTHR45436:SF1">
    <property type="entry name" value="SENSOR PROTEIN QSEC"/>
    <property type="match status" value="1"/>
</dbReference>
<dbReference type="PANTHER" id="PTHR45436">
    <property type="entry name" value="SENSOR HISTIDINE KINASE YKOH"/>
    <property type="match status" value="1"/>
</dbReference>
<evidence type="ECO:0000259" key="11">
    <source>
        <dbReference type="PROSITE" id="PS50109"/>
    </source>
</evidence>
<dbReference type="Pfam" id="PF02518">
    <property type="entry name" value="HATPase_c"/>
    <property type="match status" value="1"/>
</dbReference>
<dbReference type="InterPro" id="IPR003594">
    <property type="entry name" value="HATPase_dom"/>
</dbReference>
<protein>
    <recommendedName>
        <fullName evidence="3">histidine kinase</fullName>
        <ecNumber evidence="3">2.7.13.3</ecNumber>
    </recommendedName>
</protein>
<dbReference type="SMART" id="SM00388">
    <property type="entry name" value="HisKA"/>
    <property type="match status" value="1"/>
</dbReference>
<gene>
    <name evidence="13" type="ORF">SAMN04488094_12523</name>
</gene>
<dbReference type="InterPro" id="IPR036097">
    <property type="entry name" value="HisK_dim/P_sf"/>
</dbReference>
<evidence type="ECO:0000256" key="1">
    <source>
        <dbReference type="ARBA" id="ARBA00000085"/>
    </source>
</evidence>
<dbReference type="PROSITE" id="PS50109">
    <property type="entry name" value="HIS_KIN"/>
    <property type="match status" value="1"/>
</dbReference>
<keyword evidence="14" id="KW-1185">Reference proteome</keyword>
<dbReference type="EMBL" id="FOLG01000025">
    <property type="protein sequence ID" value="SFD27212.1"/>
    <property type="molecule type" value="Genomic_DNA"/>
</dbReference>
<dbReference type="Proteomes" id="UP000198728">
    <property type="component" value="Unassembled WGS sequence"/>
</dbReference>
<dbReference type="InterPro" id="IPR005467">
    <property type="entry name" value="His_kinase_dom"/>
</dbReference>
<evidence type="ECO:0000259" key="12">
    <source>
        <dbReference type="PROSITE" id="PS50885"/>
    </source>
</evidence>
<dbReference type="GO" id="GO:0000155">
    <property type="term" value="F:phosphorelay sensor kinase activity"/>
    <property type="evidence" value="ECO:0007669"/>
    <property type="project" value="InterPro"/>
</dbReference>
<dbReference type="CDD" id="cd00082">
    <property type="entry name" value="HisKA"/>
    <property type="match status" value="1"/>
</dbReference>
<feature type="domain" description="HAMP" evidence="12">
    <location>
        <begin position="192"/>
        <end position="244"/>
    </location>
</feature>
<dbReference type="SUPFAM" id="SSF47384">
    <property type="entry name" value="Homodimeric domain of signal transducing histidine kinase"/>
    <property type="match status" value="1"/>
</dbReference>
<feature type="transmembrane region" description="Helical" evidence="10">
    <location>
        <begin position="172"/>
        <end position="191"/>
    </location>
</feature>
<dbReference type="EC" id="2.7.13.3" evidence="3"/>
<evidence type="ECO:0000256" key="6">
    <source>
        <dbReference type="ARBA" id="ARBA00022692"/>
    </source>
</evidence>
<reference evidence="13 14" key="1">
    <citation type="submission" date="2016-10" db="EMBL/GenBank/DDBJ databases">
        <authorList>
            <person name="de Groot N.N."/>
        </authorList>
    </citation>
    <scope>NUCLEOTIDE SEQUENCE [LARGE SCALE GENOMIC DNA]</scope>
    <source>
        <strain evidence="13 14">DSM 19548</strain>
    </source>
</reference>
<dbReference type="Pfam" id="PF00512">
    <property type="entry name" value="HisKA"/>
    <property type="match status" value="1"/>
</dbReference>
<keyword evidence="7 13" id="KW-0418">Kinase</keyword>
<dbReference type="InterPro" id="IPR003660">
    <property type="entry name" value="HAMP_dom"/>
</dbReference>
<organism evidence="13 14">
    <name type="scientific">Tropicimonas isoalkanivorans</name>
    <dbReference type="NCBI Taxonomy" id="441112"/>
    <lineage>
        <taxon>Bacteria</taxon>
        <taxon>Pseudomonadati</taxon>
        <taxon>Pseudomonadota</taxon>
        <taxon>Alphaproteobacteria</taxon>
        <taxon>Rhodobacterales</taxon>
        <taxon>Roseobacteraceae</taxon>
        <taxon>Tropicimonas</taxon>
    </lineage>
</organism>
<keyword evidence="10" id="KW-0472">Membrane</keyword>
<keyword evidence="9" id="KW-0902">Two-component regulatory system</keyword>
<dbReference type="InterPro" id="IPR003661">
    <property type="entry name" value="HisK_dim/P_dom"/>
</dbReference>
<keyword evidence="6 10" id="KW-0812">Transmembrane</keyword>
<proteinExistence type="predicted"/>
<keyword evidence="5" id="KW-0808">Transferase</keyword>
<dbReference type="SUPFAM" id="SSF55874">
    <property type="entry name" value="ATPase domain of HSP90 chaperone/DNA topoisomerase II/histidine kinase"/>
    <property type="match status" value="1"/>
</dbReference>
<dbReference type="OrthoDB" id="913606at2"/>
<dbReference type="Gene3D" id="3.30.565.10">
    <property type="entry name" value="Histidine kinase-like ATPase, C-terminal domain"/>
    <property type="match status" value="1"/>
</dbReference>
<evidence type="ECO:0000256" key="3">
    <source>
        <dbReference type="ARBA" id="ARBA00012438"/>
    </source>
</evidence>
<dbReference type="InterPro" id="IPR013727">
    <property type="entry name" value="2CSK_N"/>
</dbReference>
<evidence type="ECO:0000313" key="14">
    <source>
        <dbReference type="Proteomes" id="UP000198728"/>
    </source>
</evidence>
<dbReference type="SMART" id="SM00387">
    <property type="entry name" value="HATPase_c"/>
    <property type="match status" value="1"/>
</dbReference>
<dbReference type="GO" id="GO:0005886">
    <property type="term" value="C:plasma membrane"/>
    <property type="evidence" value="ECO:0007669"/>
    <property type="project" value="TreeGrafter"/>
</dbReference>
<dbReference type="Pfam" id="PF08521">
    <property type="entry name" value="2CSK_N"/>
    <property type="match status" value="1"/>
</dbReference>
<evidence type="ECO:0000256" key="5">
    <source>
        <dbReference type="ARBA" id="ARBA00022679"/>
    </source>
</evidence>
<evidence type="ECO:0000256" key="8">
    <source>
        <dbReference type="ARBA" id="ARBA00022989"/>
    </source>
</evidence>
<comment type="subcellular location">
    <subcellularLocation>
        <location evidence="2">Membrane</location>
    </subcellularLocation>
</comment>
<feature type="domain" description="Histidine kinase" evidence="11">
    <location>
        <begin position="252"/>
        <end position="462"/>
    </location>
</feature>
<dbReference type="InterPro" id="IPR036890">
    <property type="entry name" value="HATPase_C_sf"/>
</dbReference>
<dbReference type="InterPro" id="IPR050428">
    <property type="entry name" value="TCS_sensor_his_kinase"/>
</dbReference>
<evidence type="ECO:0000256" key="10">
    <source>
        <dbReference type="SAM" id="Phobius"/>
    </source>
</evidence>
<dbReference type="STRING" id="441112.SAMN04488094_12523"/>
<evidence type="ECO:0000256" key="7">
    <source>
        <dbReference type="ARBA" id="ARBA00022777"/>
    </source>
</evidence>
<sequence>MDSAARADFRQRSLTARVLRAVLALFLIGGVLLTLTAWMNGAQAARQAYDRLLLGAAADIAEAIRIQAGRPVVDLPSSAFELLAQAPDDRIAYAVRGPGNALLTGHPDAPPPRQDREGAPRLFDGEMQGEDARFAQFARRFAERDFSGVVTITIGQTTRARQAMALDLAVDALIPAVLAGIALLLSAFFVVRSALRPLQTIADDLRQRDPYDLTPMDTTEVPAEVGVIVNAMNGFMRRLERQVATMQNLISDTAHQLRTPVAAIRAQAEMAAETEPDVAARETFEQLAQRANTLGVLLDRLLSRALVIHRTDSAPRAPVDLRHVALEVIEARDHEVLAPDVEVELVVDEVPAVVRADEFSLVQAASNLLANALTHGRPPVRMGVVTSETVACLWVEDAGEGPDPDTLDRLGHRFERSASSRENGAGLGLSIVTAVAEAFDGRVEMEHREGSFRVSLCLPLAPEGEP</sequence>
<evidence type="ECO:0000256" key="4">
    <source>
        <dbReference type="ARBA" id="ARBA00022553"/>
    </source>
</evidence>